<keyword evidence="5" id="KW-0812">Transmembrane</keyword>
<evidence type="ECO:0000313" key="9">
    <source>
        <dbReference type="EMBL" id="WOC31425.1"/>
    </source>
</evidence>
<evidence type="ECO:0000256" key="5">
    <source>
        <dbReference type="SAM" id="Phobius"/>
    </source>
</evidence>
<keyword evidence="3 6" id="KW-0732">Signal</keyword>
<evidence type="ECO:0000259" key="8">
    <source>
        <dbReference type="Pfam" id="PF24547"/>
    </source>
</evidence>
<name>A0AA97H199_9FIRM</name>
<protein>
    <submittedName>
        <fullName evidence="9">Prealbumin-like fold domain-containing protein</fullName>
    </submittedName>
</protein>
<feature type="region of interest" description="Disordered" evidence="4">
    <location>
        <begin position="1821"/>
        <end position="1915"/>
    </location>
</feature>
<organism evidence="9 10">
    <name type="scientific">Caproicibacterium argilliputei</name>
    <dbReference type="NCBI Taxonomy" id="3030016"/>
    <lineage>
        <taxon>Bacteria</taxon>
        <taxon>Bacillati</taxon>
        <taxon>Bacillota</taxon>
        <taxon>Clostridia</taxon>
        <taxon>Eubacteriales</taxon>
        <taxon>Oscillospiraceae</taxon>
        <taxon>Caproicibacterium</taxon>
    </lineage>
</organism>
<sequence length="1952" mass="206745">MLKNMEKRKNVSTTIRHTLRKAVSSVLAFAVTVSAFTGLAPLSSHAADEGDTGTTQPSQSATSTSSADPHNKGLITNLISKADLKAGVSVSGTTPTTSGASYSWNADNSDWAGAITYNFTIPMDKIQRSYGNKDSAVEADYTYDLDLPPEICTGISNVGGTVNVTATFTNAIQLEGTTTTITTMPIGSVSIVGPTATTKKAILTLGKYKKADSATTLSAIPNYDALLNVYAKQQDGSSQVNDSYRPNCSFQLNYKLEKSAVNVNQQSTVAYYFGGGDNKSRDASYFTLDLQFAEYTPQTPVIDLSGHQVTTTQTVSINGQSTTFTDVSTGEIEWTAVITPNNCSYTDLVYEMPGDYVANSFVFKGNSSQNVTADSSSATVKVTFSNALNLYADSATKQIVLTYRTRPADSDFVQPSHTFGSNTNTKALTSTITAKAGLTFAGGSFPSPEASVDFSQTWLRKKGIYMKSSNQVYWILLFNENARTVKDITIQDELDQQTFTGTVYVSTKPIVADDTAQNVDTLWTLNSPKLSDDKRTMTIDLKDKTGSTTFNNPLYIWYTTKVDTDFFNQENAEEESVTDDPHIGFTLNDKWTGATGAEENTPVTPGISALRKVGVYHADTHTIDWTIYLNEATAQWTYVDLQDVIDSSDETGKSGTRQRLIPLNDVTPIDVGTVDSKTQSDIFKNYIEINEGGQNSTESVATGTIDTTTYHSTAGSTDYYTSTIHITWADSDSATTAKENNESAAKVLPIKSKKTIHYRTIITAGADYTGNGKDGGTEYKNDAKLFVNPGPASPVSTNVTLSATDNTSLKSGTTQVTAVNPVPDPNKGRFVADKFYCTTGTGATKTVSTTDSDQDSSIVDSSIVKDKKGNPLIATYHYEKWDTTKADKSKQIDEDAVTLGSADSPKVETGTVKVTSTMLRAGFTNVLDNGAKYDYVKHTLKLQVTVNQNKQSEMNGYCIKDVLPTGTSYVKDSLSGTLTDSSGTENTINKINDLIIVDASTSSGTVYFTIQNTQNTSVDSKTLTFTFNIEITKDSSQSSSSELAVLALDGDKPLPNFTLKNNTYLYSTKQSASADTKNESPFAQWTELNTNDDSANQSVTVESPIVEEKVLPEDTSHHTVQYQLLVNKIGTAISGTNKIPISVKLPAGMQVIENSVQFQDVAVTSDGSSVDEASMKNANGKYSDSYPVKQLVPGSDYTYSVSGSENGTPGRGTLTISKTGDDFSRPCRILFTAEVGSLVSAGTGQNLITYNYETNINTTPVTLQSVDEASTLATSDRAVIKVQKVDDSGTPLAGALFDILCTDMPMLTGSRFASVATNKNGLAVFRVPAGHTYTIEEYQAPSGYTMDSSSPFTKQKDGTGGVQLTVTTASLGNVYQYYGTEKGFSKDTSSGNVVSVVNKRNNDSSIVLYAQSTPPASSTTSSTDSAASSNTSSVTDSSNASSAASSAASSSTDSTASSESGTKAVFTGALPLRGAGETASSHLSGTALKGAVYGLYKDEACDTLLQQATSDSNGKIEFTKLAWGGDPYYIQEITPPDLFASHKTSTPYKAVLTSENDVTFSEGDLSGESNFLIISYTPKTGTGTVQVTKLGKDTGEAGLGGAVFQLLTKDGAVFQTATSAAGTGLAAFSKLPAGTFILHEVTPPEGYLLTSDVDAVTVKEGEITKQTVTDSPDPASQMGHVTLEMKYDKVTDAQIGKEYNFTVRLQDESGNPVNGKFTYTRSDGKTGSLTFGKGTTSSSTTKKLSLRTATSFASTDSTAGLPMTMKDGKTSTTAILKVPYGYHYTIAAPTISGYTLKSKNNTDSYVSDTTSTATFDYTQTAGSTTSTASGSSSTASGSSGTSNTGSSASKSSNVSGSSSNASGQNASGASGQNASGAGKNGTNGTNGTNGSNANGKNGTNGTSGSSAAKKGETLPKTNVPDTIPFWSAGLAVSLLCTFFVLRWGYKRRKKGE</sequence>
<evidence type="ECO:0000256" key="4">
    <source>
        <dbReference type="SAM" id="MobiDB-lite"/>
    </source>
</evidence>
<feature type="region of interest" description="Disordered" evidence="4">
    <location>
        <begin position="1412"/>
        <end position="1460"/>
    </location>
</feature>
<dbReference type="InterPro" id="IPR008966">
    <property type="entry name" value="Adhesion_dom_sf"/>
</dbReference>
<feature type="region of interest" description="Disordered" evidence="4">
    <location>
        <begin position="46"/>
        <end position="72"/>
    </location>
</feature>
<feature type="compositionally biased region" description="Low complexity" evidence="4">
    <location>
        <begin position="1412"/>
        <end position="1458"/>
    </location>
</feature>
<feature type="domain" description="SpaA-like prealbumin fold" evidence="7">
    <location>
        <begin position="1280"/>
        <end position="1364"/>
    </location>
</feature>
<evidence type="ECO:0000256" key="1">
    <source>
        <dbReference type="ARBA" id="ARBA00007257"/>
    </source>
</evidence>
<keyword evidence="2" id="KW-0964">Secreted</keyword>
<keyword evidence="5" id="KW-1133">Transmembrane helix</keyword>
<evidence type="ECO:0000256" key="2">
    <source>
        <dbReference type="ARBA" id="ARBA00022525"/>
    </source>
</evidence>
<feature type="compositionally biased region" description="Low complexity" evidence="4">
    <location>
        <begin position="52"/>
        <end position="67"/>
    </location>
</feature>
<reference evidence="9 10" key="2">
    <citation type="submission" date="2024-06" db="EMBL/GenBank/DDBJ databases">
        <title>Caproicibacterium argilliputei sp. nov, a novel caproic acid producing anaerobic bacterium isolated from pit mud.</title>
        <authorList>
            <person name="Xia S."/>
        </authorList>
    </citation>
    <scope>NUCLEOTIDE SEQUENCE [LARGE SCALE GENOMIC DNA]</scope>
    <source>
        <strain evidence="9 10">ZCY20-5</strain>
    </source>
</reference>
<dbReference type="Gene3D" id="2.60.40.10">
    <property type="entry name" value="Immunoglobulins"/>
    <property type="match status" value="3"/>
</dbReference>
<feature type="domain" description="SpaA-like prealbumin fold" evidence="7">
    <location>
        <begin position="1485"/>
        <end position="1557"/>
    </location>
</feature>
<feature type="signal peptide" evidence="6">
    <location>
        <begin position="1"/>
        <end position="46"/>
    </location>
</feature>
<dbReference type="PANTHER" id="PTHR36108">
    <property type="entry name" value="COLOSSIN-B-RELATED"/>
    <property type="match status" value="1"/>
</dbReference>
<feature type="compositionally biased region" description="Low complexity" evidence="4">
    <location>
        <begin position="1821"/>
        <end position="1908"/>
    </location>
</feature>
<dbReference type="InterPro" id="IPR041033">
    <property type="entry name" value="SpaA_PFL_dom_1"/>
</dbReference>
<dbReference type="RefSeq" id="WP_275845245.1">
    <property type="nucleotide sequence ID" value="NZ_CP135996.1"/>
</dbReference>
<evidence type="ECO:0000256" key="3">
    <source>
        <dbReference type="ARBA" id="ARBA00022729"/>
    </source>
</evidence>
<evidence type="ECO:0000313" key="10">
    <source>
        <dbReference type="Proteomes" id="UP001300604"/>
    </source>
</evidence>
<dbReference type="KEGG" id="carl:PXC00_09360"/>
<dbReference type="InterPro" id="IPR055382">
    <property type="entry name" value="DUF7601"/>
</dbReference>
<feature type="domain" description="SpaA-like prealbumin fold" evidence="7">
    <location>
        <begin position="1583"/>
        <end position="1670"/>
    </location>
</feature>
<dbReference type="InterPro" id="IPR013783">
    <property type="entry name" value="Ig-like_fold"/>
</dbReference>
<feature type="chain" id="PRO_5041707042" evidence="6">
    <location>
        <begin position="47"/>
        <end position="1952"/>
    </location>
</feature>
<keyword evidence="5" id="KW-0472">Membrane</keyword>
<accession>A0AA97H199</accession>
<dbReference type="Pfam" id="PF17802">
    <property type="entry name" value="SpaA"/>
    <property type="match status" value="3"/>
</dbReference>
<reference evidence="10" key="1">
    <citation type="submission" date="2024-06" db="EMBL/GenBank/DDBJ databases">
        <title>Caproicibacterium argilliputei sp. nov, a novel caproic acid producing anaerobic bacterium isolated from pit mud.</title>
        <authorList>
            <person name="Zeng C."/>
        </authorList>
    </citation>
    <scope>NUCLEOTIDE SEQUENCE [LARGE SCALE GENOMIC DNA]</scope>
    <source>
        <strain evidence="10">ZCY20-5</strain>
    </source>
</reference>
<dbReference type="SUPFAM" id="SSF49401">
    <property type="entry name" value="Bacterial adhesins"/>
    <property type="match status" value="1"/>
</dbReference>
<dbReference type="Pfam" id="PF24547">
    <property type="entry name" value="DUF7601"/>
    <property type="match status" value="1"/>
</dbReference>
<feature type="transmembrane region" description="Helical" evidence="5">
    <location>
        <begin position="1925"/>
        <end position="1945"/>
    </location>
</feature>
<evidence type="ECO:0000256" key="6">
    <source>
        <dbReference type="SAM" id="SignalP"/>
    </source>
</evidence>
<evidence type="ECO:0000259" key="7">
    <source>
        <dbReference type="Pfam" id="PF17802"/>
    </source>
</evidence>
<feature type="domain" description="DUF7601" evidence="8">
    <location>
        <begin position="1696"/>
        <end position="1815"/>
    </location>
</feature>
<dbReference type="EMBL" id="CP135996">
    <property type="protein sequence ID" value="WOC31425.1"/>
    <property type="molecule type" value="Genomic_DNA"/>
</dbReference>
<comment type="similarity">
    <text evidence="1">Belongs to the serine-aspartate repeat-containing protein (SDr) family.</text>
</comment>
<proteinExistence type="inferred from homology"/>
<gene>
    <name evidence="9" type="ORF">PXC00_09360</name>
</gene>
<dbReference type="SUPFAM" id="SSF49478">
    <property type="entry name" value="Cna protein B-type domain"/>
    <property type="match status" value="1"/>
</dbReference>
<dbReference type="PANTHER" id="PTHR36108:SF13">
    <property type="entry name" value="COLOSSIN-B-RELATED"/>
    <property type="match status" value="1"/>
</dbReference>
<keyword evidence="10" id="KW-1185">Reference proteome</keyword>
<dbReference type="Proteomes" id="UP001300604">
    <property type="component" value="Chromosome"/>
</dbReference>